<organism evidence="2 3">
    <name type="scientific">Danionella cerebrum</name>
    <dbReference type="NCBI Taxonomy" id="2873325"/>
    <lineage>
        <taxon>Eukaryota</taxon>
        <taxon>Metazoa</taxon>
        <taxon>Chordata</taxon>
        <taxon>Craniata</taxon>
        <taxon>Vertebrata</taxon>
        <taxon>Euteleostomi</taxon>
        <taxon>Actinopterygii</taxon>
        <taxon>Neopterygii</taxon>
        <taxon>Teleostei</taxon>
        <taxon>Ostariophysi</taxon>
        <taxon>Cypriniformes</taxon>
        <taxon>Danionidae</taxon>
        <taxon>Danioninae</taxon>
        <taxon>Danionella</taxon>
    </lineage>
</organism>
<sequence>MGCSSSTTAQEPTQTSSKHDGNNEGTSNENGDLAAENVTLPDLNEDVQSSSAAATHTELEAVSAEADQPKEPESNPPTGGENNEDPAPSENTTEDQAVSSPPEETP</sequence>
<feature type="region of interest" description="Disordered" evidence="1">
    <location>
        <begin position="1"/>
        <end position="106"/>
    </location>
</feature>
<keyword evidence="3" id="KW-1185">Reference proteome</keyword>
<name>A0A553Q345_9TELE</name>
<feature type="compositionally biased region" description="Polar residues" evidence="1">
    <location>
        <begin position="1"/>
        <end position="16"/>
    </location>
</feature>
<feature type="compositionally biased region" description="Polar residues" evidence="1">
    <location>
        <begin position="89"/>
        <end position="99"/>
    </location>
</feature>
<gene>
    <name evidence="2" type="ORF">DNTS_025453</name>
</gene>
<evidence type="ECO:0000313" key="2">
    <source>
        <dbReference type="EMBL" id="TRY84362.1"/>
    </source>
</evidence>
<dbReference type="OrthoDB" id="8954143at2759"/>
<dbReference type="AlphaFoldDB" id="A0A553Q345"/>
<dbReference type="EMBL" id="SRMA01026411">
    <property type="protein sequence ID" value="TRY84362.1"/>
    <property type="molecule type" value="Genomic_DNA"/>
</dbReference>
<evidence type="ECO:0000313" key="3">
    <source>
        <dbReference type="Proteomes" id="UP000316079"/>
    </source>
</evidence>
<proteinExistence type="predicted"/>
<dbReference type="Proteomes" id="UP000316079">
    <property type="component" value="Unassembled WGS sequence"/>
</dbReference>
<accession>A0A553Q345</accession>
<protein>
    <submittedName>
        <fullName evidence="2">Uncharacterized protein</fullName>
    </submittedName>
</protein>
<comment type="caution">
    <text evidence="2">The sequence shown here is derived from an EMBL/GenBank/DDBJ whole genome shotgun (WGS) entry which is preliminary data.</text>
</comment>
<evidence type="ECO:0000256" key="1">
    <source>
        <dbReference type="SAM" id="MobiDB-lite"/>
    </source>
</evidence>
<reference evidence="2 3" key="1">
    <citation type="journal article" date="2019" name="Sci. Data">
        <title>Hybrid genome assembly and annotation of Danionella translucida.</title>
        <authorList>
            <person name="Kadobianskyi M."/>
            <person name="Schulze L."/>
            <person name="Schuelke M."/>
            <person name="Judkewitz B."/>
        </authorList>
    </citation>
    <scope>NUCLEOTIDE SEQUENCE [LARGE SCALE GENOMIC DNA]</scope>
    <source>
        <strain evidence="2 3">Bolton</strain>
    </source>
</reference>
<feature type="non-terminal residue" evidence="2">
    <location>
        <position position="106"/>
    </location>
</feature>